<dbReference type="PANTHER" id="PTHR35399">
    <property type="entry name" value="SLR8030 PROTEIN"/>
    <property type="match status" value="1"/>
</dbReference>
<dbReference type="InterPro" id="IPR008557">
    <property type="entry name" value="PhoX"/>
</dbReference>
<dbReference type="Pfam" id="PF05787">
    <property type="entry name" value="PhoX"/>
    <property type="match status" value="1"/>
</dbReference>
<comment type="caution">
    <text evidence="2">The sequence shown here is derived from an EMBL/GenBank/DDBJ whole genome shotgun (WGS) entry which is preliminary data.</text>
</comment>
<name>A0A6C2CRA9_9RHOO</name>
<dbReference type="SUPFAM" id="SSF63829">
    <property type="entry name" value="Calcium-dependent phosphotriesterase"/>
    <property type="match status" value="1"/>
</dbReference>
<protein>
    <submittedName>
        <fullName evidence="2">PhoX family phosphatase</fullName>
    </submittedName>
</protein>
<dbReference type="PANTHER" id="PTHR35399:SF2">
    <property type="entry name" value="DUF839 DOMAIN-CONTAINING PROTEIN"/>
    <property type="match status" value="1"/>
</dbReference>
<dbReference type="EMBL" id="SDKK01000011">
    <property type="protein sequence ID" value="TYC56266.1"/>
    <property type="molecule type" value="Genomic_DNA"/>
</dbReference>
<feature type="compositionally biased region" description="Polar residues" evidence="1">
    <location>
        <begin position="665"/>
        <end position="684"/>
    </location>
</feature>
<dbReference type="Proteomes" id="UP000389128">
    <property type="component" value="Unassembled WGS sequence"/>
</dbReference>
<dbReference type="RefSeq" id="WP_148579560.1">
    <property type="nucleotide sequence ID" value="NZ_JAVEUW010000013.1"/>
</dbReference>
<dbReference type="PROSITE" id="PS51318">
    <property type="entry name" value="TAT"/>
    <property type="match status" value="1"/>
</dbReference>
<dbReference type="InterPro" id="IPR006311">
    <property type="entry name" value="TAT_signal"/>
</dbReference>
<evidence type="ECO:0000313" key="3">
    <source>
        <dbReference type="Proteomes" id="UP000389128"/>
    </source>
</evidence>
<dbReference type="OrthoDB" id="9801383at2"/>
<evidence type="ECO:0000313" key="2">
    <source>
        <dbReference type="EMBL" id="TYC56266.1"/>
    </source>
</evidence>
<gene>
    <name evidence="2" type="ORF">ETQ85_13290</name>
</gene>
<proteinExistence type="predicted"/>
<sequence length="704" mass="74379">MSNEIDNPSANTHIQEVIATRMSRRGVLKGGVAVTASTLLGSVSLSACGGSSNDDKAPLALNFDAVAKNKLDLVTVPAGYQTSILHALGDPLSLADAAWANDGSESADSYNRRVGDGHDGMHYFGLSDAGAYSASRSDRGLLCVNNEYVVRPYGLHASGRTSGATRVAAEVDKEVNAHGVTICEVRRGASGTGMTMVRGSSFNRRITSATPMDFAGPVKGSSLVKTKYSADGSSTRGTNNNCANGYTPWGTYLTCEENFTNVVSRAAGDDALRSPAEVTALNRYRLKQGTASSYLWDTPTTGSADDYARWTASVTGASATDDYRNAFNTFGWVVEIDPFDPSSKPVKRSALGRFAHEGAWPCNPVAGKPLVFYMGDDSQNEYIYKFVSAANWDAADIGKGLAAGAKYMDAGTLYVAKFNTDGSGTWVELTFGKNGLTAANAIYPFANQADVLTHARLAADSVGATKMDRPEWGAVNPANGEVYMTLTNNSSRTASNTDTANPRYYEDLKSGTTTQKGNVNGHIIRWREAGSDAAAVTFAWDIYLFGAEATAAANVNLSKLTDVNDFSSPDGLWFDKNGMLWIQTDDGAYTDVTNCMMLAAIPGKVGDGSAVTAASGMPTLKGADASATTVRRFLVGPKDCEITGLAMTPDRKTLFVNVQHPGENGSLTTPTSAWPASQTDSASTKRPRSATVVVTRTDGGEIAV</sequence>
<organism evidence="2 3">
    <name type="scientific">Zoogloea oleivorans</name>
    <dbReference type="NCBI Taxonomy" id="1552750"/>
    <lineage>
        <taxon>Bacteria</taxon>
        <taxon>Pseudomonadati</taxon>
        <taxon>Pseudomonadota</taxon>
        <taxon>Betaproteobacteria</taxon>
        <taxon>Rhodocyclales</taxon>
        <taxon>Zoogloeaceae</taxon>
        <taxon>Zoogloea</taxon>
    </lineage>
</organism>
<reference evidence="2 3" key="1">
    <citation type="submission" date="2019-01" db="EMBL/GenBank/DDBJ databases">
        <title>Zoogloea oleivorans genome sequencing and assembly.</title>
        <authorList>
            <person name="Tancsics A."/>
            <person name="Farkas M."/>
            <person name="Kriszt B."/>
            <person name="Maroti G."/>
            <person name="Horvath B."/>
        </authorList>
    </citation>
    <scope>NUCLEOTIDE SEQUENCE [LARGE SCALE GENOMIC DNA]</scope>
    <source>
        <strain evidence="2 3">Buc</strain>
    </source>
</reference>
<feature type="region of interest" description="Disordered" evidence="1">
    <location>
        <begin position="659"/>
        <end position="704"/>
    </location>
</feature>
<keyword evidence="3" id="KW-1185">Reference proteome</keyword>
<evidence type="ECO:0000256" key="1">
    <source>
        <dbReference type="SAM" id="MobiDB-lite"/>
    </source>
</evidence>
<dbReference type="AlphaFoldDB" id="A0A6C2CRA9"/>
<accession>A0A6C2CRA9</accession>